<reference evidence="1 2" key="1">
    <citation type="submission" date="2023-10" db="EMBL/GenBank/DDBJ databases">
        <title>Genomes of two closely related lineages of the louse Polyplax serrata with different host specificities.</title>
        <authorList>
            <person name="Martinu J."/>
            <person name="Tarabai H."/>
            <person name="Stefka J."/>
            <person name="Hypsa V."/>
        </authorList>
    </citation>
    <scope>NUCLEOTIDE SEQUENCE [LARGE SCALE GENOMIC DNA]</scope>
    <source>
        <strain evidence="1">HR10_N</strain>
    </source>
</reference>
<sequence length="72" mass="8137">MTIATLLTSPLVRRFLFEKAITWPDRSLGTALGNDKIDKYEVRPQNIGKENLHDYIVLDGLVISPDFPPPQT</sequence>
<organism evidence="1 2">
    <name type="scientific">Polyplax serrata</name>
    <name type="common">Common mouse louse</name>
    <dbReference type="NCBI Taxonomy" id="468196"/>
    <lineage>
        <taxon>Eukaryota</taxon>
        <taxon>Metazoa</taxon>
        <taxon>Ecdysozoa</taxon>
        <taxon>Arthropoda</taxon>
        <taxon>Hexapoda</taxon>
        <taxon>Insecta</taxon>
        <taxon>Pterygota</taxon>
        <taxon>Neoptera</taxon>
        <taxon>Paraneoptera</taxon>
        <taxon>Psocodea</taxon>
        <taxon>Troctomorpha</taxon>
        <taxon>Phthiraptera</taxon>
        <taxon>Anoplura</taxon>
        <taxon>Polyplacidae</taxon>
        <taxon>Polyplax</taxon>
    </lineage>
</organism>
<proteinExistence type="predicted"/>
<protein>
    <submittedName>
        <fullName evidence="1">Uncharacterized protein</fullName>
    </submittedName>
</protein>
<dbReference type="AlphaFoldDB" id="A0AAN8P0B1"/>
<comment type="caution">
    <text evidence="1">The sequence shown here is derived from an EMBL/GenBank/DDBJ whole genome shotgun (WGS) entry which is preliminary data.</text>
</comment>
<dbReference type="EMBL" id="JAWJWE010000036">
    <property type="protein sequence ID" value="KAK6629779.1"/>
    <property type="molecule type" value="Genomic_DNA"/>
</dbReference>
<name>A0AAN8P0B1_POLSC</name>
<gene>
    <name evidence="1" type="ORF">RUM43_003597</name>
</gene>
<evidence type="ECO:0000313" key="2">
    <source>
        <dbReference type="Proteomes" id="UP001372834"/>
    </source>
</evidence>
<evidence type="ECO:0000313" key="1">
    <source>
        <dbReference type="EMBL" id="KAK6629779.1"/>
    </source>
</evidence>
<dbReference type="Proteomes" id="UP001372834">
    <property type="component" value="Unassembled WGS sequence"/>
</dbReference>
<accession>A0AAN8P0B1</accession>